<dbReference type="AlphaFoldDB" id="A0AAV4Q4S0"/>
<dbReference type="Proteomes" id="UP001054945">
    <property type="component" value="Unassembled WGS sequence"/>
</dbReference>
<name>A0AAV4Q4S0_CAEEX</name>
<sequence>MIHAPYNNPDFFILLEGERHHRDGPHPVRVREPGVHVRVAAQGVLHVAHLLHPHHPGGLHQLLLHQRAEDRVGGRPGEQGGGGGTEGPHSTIRLREVLQCRFDHPQSQDQDAQAHRLHHRQLHHLLDTLLYRAQHQDIQVSPTFSSFAYLS</sequence>
<protein>
    <submittedName>
        <fullName evidence="1">Uncharacterized protein</fullName>
    </submittedName>
</protein>
<evidence type="ECO:0000313" key="2">
    <source>
        <dbReference type="Proteomes" id="UP001054945"/>
    </source>
</evidence>
<evidence type="ECO:0000313" key="1">
    <source>
        <dbReference type="EMBL" id="GIY04297.1"/>
    </source>
</evidence>
<proteinExistence type="predicted"/>
<comment type="caution">
    <text evidence="1">The sequence shown here is derived from an EMBL/GenBank/DDBJ whole genome shotgun (WGS) entry which is preliminary data.</text>
</comment>
<accession>A0AAV4Q4S0</accession>
<gene>
    <name evidence="1" type="ORF">CEXT_346791</name>
</gene>
<dbReference type="EMBL" id="BPLR01005693">
    <property type="protein sequence ID" value="GIY04297.1"/>
    <property type="molecule type" value="Genomic_DNA"/>
</dbReference>
<keyword evidence="2" id="KW-1185">Reference proteome</keyword>
<reference evidence="1 2" key="1">
    <citation type="submission" date="2021-06" db="EMBL/GenBank/DDBJ databases">
        <title>Caerostris extrusa draft genome.</title>
        <authorList>
            <person name="Kono N."/>
            <person name="Arakawa K."/>
        </authorList>
    </citation>
    <scope>NUCLEOTIDE SEQUENCE [LARGE SCALE GENOMIC DNA]</scope>
</reference>
<organism evidence="1 2">
    <name type="scientific">Caerostris extrusa</name>
    <name type="common">Bark spider</name>
    <name type="synonym">Caerostris bankana</name>
    <dbReference type="NCBI Taxonomy" id="172846"/>
    <lineage>
        <taxon>Eukaryota</taxon>
        <taxon>Metazoa</taxon>
        <taxon>Ecdysozoa</taxon>
        <taxon>Arthropoda</taxon>
        <taxon>Chelicerata</taxon>
        <taxon>Arachnida</taxon>
        <taxon>Araneae</taxon>
        <taxon>Araneomorphae</taxon>
        <taxon>Entelegynae</taxon>
        <taxon>Araneoidea</taxon>
        <taxon>Araneidae</taxon>
        <taxon>Caerostris</taxon>
    </lineage>
</organism>